<dbReference type="PANTHER" id="PTHR33233:SF17">
    <property type="entry name" value="DUF4283 DOMAIN-CONTAINING PROTEIN"/>
    <property type="match status" value="1"/>
</dbReference>
<evidence type="ECO:0000313" key="3">
    <source>
        <dbReference type="EMBL" id="RZC12054.1"/>
    </source>
</evidence>
<feature type="compositionally biased region" description="Low complexity" evidence="1">
    <location>
        <begin position="37"/>
        <end position="49"/>
    </location>
</feature>
<evidence type="ECO:0000256" key="1">
    <source>
        <dbReference type="SAM" id="MobiDB-lite"/>
    </source>
</evidence>
<feature type="compositionally biased region" description="Basic and acidic residues" evidence="1">
    <location>
        <begin position="50"/>
        <end position="77"/>
    </location>
</feature>
<gene>
    <name evidence="3" type="ORF">D0Y65_012032</name>
</gene>
<dbReference type="Pfam" id="PF14111">
    <property type="entry name" value="DUF4283"/>
    <property type="match status" value="1"/>
</dbReference>
<evidence type="ECO:0000259" key="2">
    <source>
        <dbReference type="Pfam" id="PF14111"/>
    </source>
</evidence>
<proteinExistence type="predicted"/>
<feature type="region of interest" description="Disordered" evidence="1">
    <location>
        <begin position="333"/>
        <end position="375"/>
    </location>
</feature>
<feature type="compositionally biased region" description="Polar residues" evidence="1">
    <location>
        <begin position="10"/>
        <end position="22"/>
    </location>
</feature>
<dbReference type="PANTHER" id="PTHR33233">
    <property type="entry name" value="ENDONUCLEASE/EXONUCLEASE/PHOSPHATASE"/>
    <property type="match status" value="1"/>
</dbReference>
<dbReference type="EMBL" id="QZWG01000005">
    <property type="protein sequence ID" value="RZC12054.1"/>
    <property type="molecule type" value="Genomic_DNA"/>
</dbReference>
<protein>
    <recommendedName>
        <fullName evidence="2">DUF4283 domain-containing protein</fullName>
    </recommendedName>
</protein>
<dbReference type="AlphaFoldDB" id="A0A445KMR1"/>
<feature type="region of interest" description="Disordered" evidence="1">
    <location>
        <begin position="1"/>
        <end position="77"/>
    </location>
</feature>
<dbReference type="Proteomes" id="UP000289340">
    <property type="component" value="Chromosome 5"/>
</dbReference>
<name>A0A445KMR1_GLYSO</name>
<dbReference type="InterPro" id="IPR025558">
    <property type="entry name" value="DUF4283"/>
</dbReference>
<reference evidence="3 4" key="1">
    <citation type="submission" date="2018-09" db="EMBL/GenBank/DDBJ databases">
        <title>A high-quality reference genome of wild soybean provides a powerful tool to mine soybean genomes.</title>
        <authorList>
            <person name="Xie M."/>
            <person name="Chung C.Y.L."/>
            <person name="Li M.-W."/>
            <person name="Wong F.-L."/>
            <person name="Chan T.-F."/>
            <person name="Lam H.-M."/>
        </authorList>
    </citation>
    <scope>NUCLEOTIDE SEQUENCE [LARGE SCALE GENOMIC DNA]</scope>
    <source>
        <strain evidence="4">cv. W05</strain>
        <tissue evidence="3">Hypocotyl of etiolated seedlings</tissue>
    </source>
</reference>
<evidence type="ECO:0000313" key="4">
    <source>
        <dbReference type="Proteomes" id="UP000289340"/>
    </source>
</evidence>
<feature type="domain" description="DUF4283" evidence="2">
    <location>
        <begin position="122"/>
        <end position="204"/>
    </location>
</feature>
<sequence length="398" mass="45742">MGRGRPKKSVSPSPETPNQNTTPKKHNHCEEVNHIVGSSNGSSKGLKNLESIEERPQFENLCEKDGEESKPESEEPRRLWVDVLSNNRNPANGMVIEYVAPKIVNGDIEIDIEEEDIASEMKFWETTLIMYVLGGEVSMHMVKQFMMKTWHFVQLPNMYYHDDGYFLLKFQSNQDMELVLMRGPYTIRNMPMLIREWKPDFNLKQDMLRTLPIWVQLPQLPLHLWGGKSLGKIGSALGTQLVIDECTANKLRVSYARILVEADVTPELRNEITIKDNEGRRITQKVEYEWKPMFCDKCQKFGHKCGEVKPRKQWIPKQKPPEQRIPVVTIVPDKVTPTEPKEKHPDDTLEDWSVVPSTRKDRGKTKQNEGIPPPINCKNGFETLRGSNGPLVIRDCGT</sequence>
<organism evidence="3 4">
    <name type="scientific">Glycine soja</name>
    <name type="common">Wild soybean</name>
    <dbReference type="NCBI Taxonomy" id="3848"/>
    <lineage>
        <taxon>Eukaryota</taxon>
        <taxon>Viridiplantae</taxon>
        <taxon>Streptophyta</taxon>
        <taxon>Embryophyta</taxon>
        <taxon>Tracheophyta</taxon>
        <taxon>Spermatophyta</taxon>
        <taxon>Magnoliopsida</taxon>
        <taxon>eudicotyledons</taxon>
        <taxon>Gunneridae</taxon>
        <taxon>Pentapetalae</taxon>
        <taxon>rosids</taxon>
        <taxon>fabids</taxon>
        <taxon>Fabales</taxon>
        <taxon>Fabaceae</taxon>
        <taxon>Papilionoideae</taxon>
        <taxon>50 kb inversion clade</taxon>
        <taxon>NPAAA clade</taxon>
        <taxon>indigoferoid/millettioid clade</taxon>
        <taxon>Phaseoleae</taxon>
        <taxon>Glycine</taxon>
        <taxon>Glycine subgen. Soja</taxon>
    </lineage>
</organism>
<comment type="caution">
    <text evidence="3">The sequence shown here is derived from an EMBL/GenBank/DDBJ whole genome shotgun (WGS) entry which is preliminary data.</text>
</comment>
<accession>A0A445KMR1</accession>
<feature type="compositionally biased region" description="Basic and acidic residues" evidence="1">
    <location>
        <begin position="358"/>
        <end position="367"/>
    </location>
</feature>
<keyword evidence="4" id="KW-1185">Reference proteome</keyword>